<dbReference type="PANTHER" id="PTHR43802">
    <property type="entry name" value="ENOYL-COA HYDRATASE"/>
    <property type="match status" value="1"/>
</dbReference>
<accession>A0A848ISR5</accession>
<evidence type="ECO:0000256" key="1">
    <source>
        <dbReference type="ARBA" id="ARBA00005254"/>
    </source>
</evidence>
<dbReference type="Pfam" id="PF00378">
    <property type="entry name" value="ECH_1"/>
    <property type="match status" value="1"/>
</dbReference>
<keyword evidence="3" id="KW-1185">Reference proteome</keyword>
<keyword evidence="2" id="KW-0456">Lyase</keyword>
<protein>
    <submittedName>
        <fullName evidence="2">Enoyl-CoA hydratase</fullName>
        <ecNumber evidence="2">4.2.1.17</ecNumber>
    </submittedName>
</protein>
<reference evidence="2 3" key="1">
    <citation type="submission" date="2020-04" db="EMBL/GenBank/DDBJ databases">
        <title>Paraburkholderia sp. RP-4-7 isolated from soil.</title>
        <authorList>
            <person name="Dahal R.H."/>
        </authorList>
    </citation>
    <scope>NUCLEOTIDE SEQUENCE [LARGE SCALE GENOMIC DNA]</scope>
    <source>
        <strain evidence="2 3">RP-4-7</strain>
    </source>
</reference>
<comment type="caution">
    <text evidence="2">The sequence shown here is derived from an EMBL/GenBank/DDBJ whole genome shotgun (WGS) entry which is preliminary data.</text>
</comment>
<dbReference type="PANTHER" id="PTHR43802:SF1">
    <property type="entry name" value="IP11341P-RELATED"/>
    <property type="match status" value="1"/>
</dbReference>
<proteinExistence type="inferred from homology"/>
<name>A0A848ISR5_9BURK</name>
<dbReference type="Gene3D" id="3.90.226.10">
    <property type="entry name" value="2-enoyl-CoA Hydratase, Chain A, domain 1"/>
    <property type="match status" value="1"/>
</dbReference>
<dbReference type="RefSeq" id="WP_169490883.1">
    <property type="nucleotide sequence ID" value="NZ_JABBGJ010000071.1"/>
</dbReference>
<dbReference type="Proteomes" id="UP000544134">
    <property type="component" value="Unassembled WGS sequence"/>
</dbReference>
<sequence length="269" mass="29606">MSYQDIIYEKIGHVARLWHNRPAMRNAENTNLLEELNSALGEAEADPDVRVIILAGKGGHFSAGHDLKEGRELRIGFGVEQRWEYEERYYFNYCLNVLNSSKPTIAQVDGACIAGGFMLANMCDLMVASEDAFFADPVVHTMAVAAVEVLIHPWVLGARKAKEMLFTGQRLTAADALAAGMVNRVVPVADLDDTVLQMANRIAEAPTFALKVLKKSLNRTFDIMGREAALKAHFDTHQLSHFSDEANAFKASGATHTIRRDASGQSTNV</sequence>
<dbReference type="InterPro" id="IPR029045">
    <property type="entry name" value="ClpP/crotonase-like_dom_sf"/>
</dbReference>
<evidence type="ECO:0000313" key="3">
    <source>
        <dbReference type="Proteomes" id="UP000544134"/>
    </source>
</evidence>
<dbReference type="CDD" id="cd06558">
    <property type="entry name" value="crotonase-like"/>
    <property type="match status" value="1"/>
</dbReference>
<gene>
    <name evidence="2" type="ORF">HHL24_40450</name>
</gene>
<evidence type="ECO:0000313" key="2">
    <source>
        <dbReference type="EMBL" id="NMM04116.1"/>
    </source>
</evidence>
<dbReference type="AlphaFoldDB" id="A0A848ISR5"/>
<organism evidence="2 3">
    <name type="scientific">Paraburkholderia polaris</name>
    <dbReference type="NCBI Taxonomy" id="2728848"/>
    <lineage>
        <taxon>Bacteria</taxon>
        <taxon>Pseudomonadati</taxon>
        <taxon>Pseudomonadota</taxon>
        <taxon>Betaproteobacteria</taxon>
        <taxon>Burkholderiales</taxon>
        <taxon>Burkholderiaceae</taxon>
        <taxon>Paraburkholderia</taxon>
    </lineage>
</organism>
<dbReference type="EC" id="4.2.1.17" evidence="2"/>
<dbReference type="EMBL" id="JABBGJ010000071">
    <property type="protein sequence ID" value="NMM04116.1"/>
    <property type="molecule type" value="Genomic_DNA"/>
</dbReference>
<comment type="similarity">
    <text evidence="1">Belongs to the enoyl-CoA hydratase/isomerase family.</text>
</comment>
<dbReference type="NCBIfam" id="NF006140">
    <property type="entry name" value="PRK08290.1"/>
    <property type="match status" value="1"/>
</dbReference>
<dbReference type="GO" id="GO:0004300">
    <property type="term" value="F:enoyl-CoA hydratase activity"/>
    <property type="evidence" value="ECO:0007669"/>
    <property type="project" value="UniProtKB-EC"/>
</dbReference>
<dbReference type="SUPFAM" id="SSF52096">
    <property type="entry name" value="ClpP/crotonase"/>
    <property type="match status" value="1"/>
</dbReference>
<dbReference type="InterPro" id="IPR001753">
    <property type="entry name" value="Enoyl-CoA_hydra/iso"/>
</dbReference>